<dbReference type="GO" id="GO:0003700">
    <property type="term" value="F:DNA-binding transcription factor activity"/>
    <property type="evidence" value="ECO:0007669"/>
    <property type="project" value="TreeGrafter"/>
</dbReference>
<comment type="caution">
    <text evidence="2">The sequence shown here is derived from an EMBL/GenBank/DDBJ whole genome shotgun (WGS) entry which is preliminary data.</text>
</comment>
<evidence type="ECO:0000259" key="1">
    <source>
        <dbReference type="PROSITE" id="PS50042"/>
    </source>
</evidence>
<protein>
    <submittedName>
        <fullName evidence="2">Cyclic nucleotide-binding protein</fullName>
    </submittedName>
</protein>
<dbReference type="InterPro" id="IPR000595">
    <property type="entry name" value="cNMP-bd_dom"/>
</dbReference>
<organism evidence="2 3">
    <name type="scientific">Scytonema hofmannii PCC 7110</name>
    <dbReference type="NCBI Taxonomy" id="128403"/>
    <lineage>
        <taxon>Bacteria</taxon>
        <taxon>Bacillati</taxon>
        <taxon>Cyanobacteriota</taxon>
        <taxon>Cyanophyceae</taxon>
        <taxon>Nostocales</taxon>
        <taxon>Scytonemataceae</taxon>
        <taxon>Scytonema</taxon>
    </lineage>
</organism>
<dbReference type="EMBL" id="ANNX02000013">
    <property type="protein sequence ID" value="KYC43468.1"/>
    <property type="molecule type" value="Genomic_DNA"/>
</dbReference>
<dbReference type="AlphaFoldDB" id="A0A139XFK4"/>
<dbReference type="SMART" id="SM00100">
    <property type="entry name" value="cNMP"/>
    <property type="match status" value="1"/>
</dbReference>
<dbReference type="InterPro" id="IPR018490">
    <property type="entry name" value="cNMP-bd_dom_sf"/>
</dbReference>
<dbReference type="PANTHER" id="PTHR24567">
    <property type="entry name" value="CRP FAMILY TRANSCRIPTIONAL REGULATORY PROTEIN"/>
    <property type="match status" value="1"/>
</dbReference>
<sequence length="125" mass="13909">MIQPAETVRIFQKQSDHKTYSAGEVIFTEGEYGEHMYGILGGEVDLSVDGKVVETIHQGDVFGEGALVTPEHTRASTATAKTDCELAFINRQGFLFAVQETPIFALQVMRSYSERLRRFKHPVGS</sequence>
<accession>A0A139XFK4</accession>
<dbReference type="InterPro" id="IPR014710">
    <property type="entry name" value="RmlC-like_jellyroll"/>
</dbReference>
<keyword evidence="3" id="KW-1185">Reference proteome</keyword>
<dbReference type="PANTHER" id="PTHR24567:SF74">
    <property type="entry name" value="HTH-TYPE TRANSCRIPTIONAL REGULATOR ARCR"/>
    <property type="match status" value="1"/>
</dbReference>
<evidence type="ECO:0000313" key="2">
    <source>
        <dbReference type="EMBL" id="KYC43468.1"/>
    </source>
</evidence>
<dbReference type="Pfam" id="PF00027">
    <property type="entry name" value="cNMP_binding"/>
    <property type="match status" value="1"/>
</dbReference>
<dbReference type="STRING" id="128403.WA1_10390"/>
<reference evidence="2 3" key="1">
    <citation type="journal article" date="2013" name="Genome Biol. Evol.">
        <title>Genomes of Stigonematalean cyanobacteria (subsection V) and the evolution of oxygenic photosynthesis from prokaryotes to plastids.</title>
        <authorList>
            <person name="Dagan T."/>
            <person name="Roettger M."/>
            <person name="Stucken K."/>
            <person name="Landan G."/>
            <person name="Koch R."/>
            <person name="Major P."/>
            <person name="Gould S.B."/>
            <person name="Goremykin V.V."/>
            <person name="Rippka R."/>
            <person name="Tandeau de Marsac N."/>
            <person name="Gugger M."/>
            <person name="Lockhart P.J."/>
            <person name="Allen J.F."/>
            <person name="Brune I."/>
            <person name="Maus I."/>
            <person name="Puhler A."/>
            <person name="Martin W.F."/>
        </authorList>
    </citation>
    <scope>NUCLEOTIDE SEQUENCE [LARGE SCALE GENOMIC DNA]</scope>
    <source>
        <strain evidence="2 3">PCC 7110</strain>
    </source>
</reference>
<dbReference type="PROSITE" id="PS50042">
    <property type="entry name" value="CNMP_BINDING_3"/>
    <property type="match status" value="1"/>
</dbReference>
<dbReference type="SUPFAM" id="SSF51206">
    <property type="entry name" value="cAMP-binding domain-like"/>
    <property type="match status" value="1"/>
</dbReference>
<dbReference type="Proteomes" id="UP000076925">
    <property type="component" value="Unassembled WGS sequence"/>
</dbReference>
<dbReference type="CDD" id="cd00038">
    <property type="entry name" value="CAP_ED"/>
    <property type="match status" value="1"/>
</dbReference>
<dbReference type="GO" id="GO:0005829">
    <property type="term" value="C:cytosol"/>
    <property type="evidence" value="ECO:0007669"/>
    <property type="project" value="TreeGrafter"/>
</dbReference>
<feature type="domain" description="Cyclic nucleotide-binding" evidence="1">
    <location>
        <begin position="18"/>
        <end position="115"/>
    </location>
</feature>
<dbReference type="OrthoDB" id="517085at2"/>
<dbReference type="RefSeq" id="WP_017743938.1">
    <property type="nucleotide sequence ID" value="NZ_KQ976354.1"/>
</dbReference>
<proteinExistence type="predicted"/>
<dbReference type="InterPro" id="IPR050397">
    <property type="entry name" value="Env_Response_Regulators"/>
</dbReference>
<name>A0A139XFK4_9CYAN</name>
<dbReference type="PRINTS" id="PR00103">
    <property type="entry name" value="CAMPKINASE"/>
</dbReference>
<gene>
    <name evidence="2" type="ORF">WA1_10390</name>
</gene>
<evidence type="ECO:0000313" key="3">
    <source>
        <dbReference type="Proteomes" id="UP000076925"/>
    </source>
</evidence>
<dbReference type="Gene3D" id="2.60.120.10">
    <property type="entry name" value="Jelly Rolls"/>
    <property type="match status" value="1"/>
</dbReference>